<evidence type="ECO:0000256" key="1">
    <source>
        <dbReference type="ARBA" id="ARBA00022670"/>
    </source>
</evidence>
<keyword evidence="5" id="KW-0812">Transmembrane</keyword>
<keyword evidence="5" id="KW-1133">Transmembrane helix</keyword>
<accession>A0A1E7DPM1</accession>
<organism evidence="6 7">
    <name type="scientific">Domibacillus iocasae</name>
    <dbReference type="NCBI Taxonomy" id="1714016"/>
    <lineage>
        <taxon>Bacteria</taxon>
        <taxon>Bacillati</taxon>
        <taxon>Bacillota</taxon>
        <taxon>Bacilli</taxon>
        <taxon>Bacillales</taxon>
        <taxon>Bacillaceae</taxon>
        <taxon>Domibacillus</taxon>
    </lineage>
</organism>
<dbReference type="AlphaFoldDB" id="A0A1E7DPM1"/>
<keyword evidence="2" id="KW-0378">Hydrolase</keyword>
<evidence type="ECO:0000256" key="3">
    <source>
        <dbReference type="ARBA" id="ARBA00022807"/>
    </source>
</evidence>
<dbReference type="RefSeq" id="WP_069938626.1">
    <property type="nucleotide sequence ID" value="NZ_MAMP01000021.1"/>
</dbReference>
<dbReference type="Proteomes" id="UP000095658">
    <property type="component" value="Unassembled WGS sequence"/>
</dbReference>
<gene>
    <name evidence="6" type="ORF">BA724_06995</name>
</gene>
<dbReference type="InterPro" id="IPR042007">
    <property type="entry name" value="Sortase_A"/>
</dbReference>
<evidence type="ECO:0000256" key="4">
    <source>
        <dbReference type="PIRSR" id="PIRSR605754-1"/>
    </source>
</evidence>
<dbReference type="STRING" id="1714016.BA724_06995"/>
<dbReference type="GO" id="GO:0008234">
    <property type="term" value="F:cysteine-type peptidase activity"/>
    <property type="evidence" value="ECO:0007669"/>
    <property type="project" value="UniProtKB-KW"/>
</dbReference>
<feature type="active site" description="Acyl-thioester intermediate" evidence="4">
    <location>
        <position position="189"/>
    </location>
</feature>
<keyword evidence="7" id="KW-1185">Reference proteome</keyword>
<evidence type="ECO:0000313" key="6">
    <source>
        <dbReference type="EMBL" id="OES45004.1"/>
    </source>
</evidence>
<reference evidence="6 7" key="1">
    <citation type="submission" date="2016-06" db="EMBL/GenBank/DDBJ databases">
        <title>Domibacillus iocasae genome sequencing.</title>
        <authorList>
            <person name="Verma A."/>
            <person name="Pal Y."/>
            <person name="Ojha A.K."/>
            <person name="Krishnamurthi S."/>
        </authorList>
    </citation>
    <scope>NUCLEOTIDE SEQUENCE [LARGE SCALE GENOMIC DNA]</scope>
    <source>
        <strain evidence="6 7">DSM 29979</strain>
    </source>
</reference>
<dbReference type="OrthoDB" id="1648028at2"/>
<keyword evidence="5" id="KW-0472">Membrane</keyword>
<evidence type="ECO:0000256" key="5">
    <source>
        <dbReference type="SAM" id="Phobius"/>
    </source>
</evidence>
<dbReference type="NCBIfam" id="TIGR01076">
    <property type="entry name" value="sortase_fam"/>
    <property type="match status" value="1"/>
</dbReference>
<dbReference type="InterPro" id="IPR005754">
    <property type="entry name" value="Sortase"/>
</dbReference>
<dbReference type="EMBL" id="MAMP01000021">
    <property type="protein sequence ID" value="OES45004.1"/>
    <property type="molecule type" value="Genomic_DNA"/>
</dbReference>
<evidence type="ECO:0000313" key="7">
    <source>
        <dbReference type="Proteomes" id="UP000095658"/>
    </source>
</evidence>
<dbReference type="SUPFAM" id="SSF63817">
    <property type="entry name" value="Sortase"/>
    <property type="match status" value="1"/>
</dbReference>
<dbReference type="Pfam" id="PF04203">
    <property type="entry name" value="Sortase"/>
    <property type="match status" value="1"/>
</dbReference>
<protein>
    <submittedName>
        <fullName evidence="6">Class A sortase</fullName>
    </submittedName>
</protein>
<name>A0A1E7DPM1_9BACI</name>
<dbReference type="Gene3D" id="2.40.260.10">
    <property type="entry name" value="Sortase"/>
    <property type="match status" value="1"/>
</dbReference>
<keyword evidence="1" id="KW-0645">Protease</keyword>
<proteinExistence type="predicted"/>
<feature type="transmembrane region" description="Helical" evidence="5">
    <location>
        <begin position="6"/>
        <end position="24"/>
    </location>
</feature>
<dbReference type="GO" id="GO:0006508">
    <property type="term" value="P:proteolysis"/>
    <property type="evidence" value="ECO:0007669"/>
    <property type="project" value="UniProtKB-KW"/>
</dbReference>
<dbReference type="CDD" id="cd06165">
    <property type="entry name" value="Sortase_A"/>
    <property type="match status" value="1"/>
</dbReference>
<comment type="caution">
    <text evidence="6">The sequence shown here is derived from an EMBL/GenBank/DDBJ whole genome shotgun (WGS) entry which is preliminary data.</text>
</comment>
<dbReference type="InterPro" id="IPR023365">
    <property type="entry name" value="Sortase_dom-sf"/>
</dbReference>
<feature type="active site" description="Proton donor/acceptor" evidence="4">
    <location>
        <position position="128"/>
    </location>
</feature>
<evidence type="ECO:0000256" key="2">
    <source>
        <dbReference type="ARBA" id="ARBA00022801"/>
    </source>
</evidence>
<sequence>MKRRQWIGVLFILASIVLIGAPFLKYELLEARSENLTVEALTPEKIQKNNEQPAEFNMEAIEPPSVIESVVQEAEADKAAIVGQIKIPSVELSLPILKGTTNENLMAGATTMRENQWMGVGNYPLAGHHMNRDDLLFSPVLNVEKGDVIYVTDLTYEYAYEVTKTEIVHESRTDVMDNTIDPMITLVTCYSPRDREKRFIVYGNLKKTTEYKK</sequence>
<keyword evidence="3" id="KW-0788">Thiol protease</keyword>